<dbReference type="KEGG" id="ehx:EMIHUDRAFT_234065"/>
<feature type="region of interest" description="Disordered" evidence="2">
    <location>
        <begin position="94"/>
        <end position="116"/>
    </location>
</feature>
<reference evidence="5" key="1">
    <citation type="journal article" date="2013" name="Nature">
        <title>Pan genome of the phytoplankton Emiliania underpins its global distribution.</title>
        <authorList>
            <person name="Read B.A."/>
            <person name="Kegel J."/>
            <person name="Klute M.J."/>
            <person name="Kuo A."/>
            <person name="Lefebvre S.C."/>
            <person name="Maumus F."/>
            <person name="Mayer C."/>
            <person name="Miller J."/>
            <person name="Monier A."/>
            <person name="Salamov A."/>
            <person name="Young J."/>
            <person name="Aguilar M."/>
            <person name="Claverie J.M."/>
            <person name="Frickenhaus S."/>
            <person name="Gonzalez K."/>
            <person name="Herman E.K."/>
            <person name="Lin Y.C."/>
            <person name="Napier J."/>
            <person name="Ogata H."/>
            <person name="Sarno A.F."/>
            <person name="Shmutz J."/>
            <person name="Schroeder D."/>
            <person name="de Vargas C."/>
            <person name="Verret F."/>
            <person name="von Dassow P."/>
            <person name="Valentin K."/>
            <person name="Van de Peer Y."/>
            <person name="Wheeler G."/>
            <person name="Dacks J.B."/>
            <person name="Delwiche C.F."/>
            <person name="Dyhrman S.T."/>
            <person name="Glockner G."/>
            <person name="John U."/>
            <person name="Richards T."/>
            <person name="Worden A.Z."/>
            <person name="Zhang X."/>
            <person name="Grigoriev I.V."/>
            <person name="Allen A.E."/>
            <person name="Bidle K."/>
            <person name="Borodovsky M."/>
            <person name="Bowler C."/>
            <person name="Brownlee C."/>
            <person name="Cock J.M."/>
            <person name="Elias M."/>
            <person name="Gladyshev V.N."/>
            <person name="Groth M."/>
            <person name="Guda C."/>
            <person name="Hadaegh A."/>
            <person name="Iglesias-Rodriguez M.D."/>
            <person name="Jenkins J."/>
            <person name="Jones B.M."/>
            <person name="Lawson T."/>
            <person name="Leese F."/>
            <person name="Lindquist E."/>
            <person name="Lobanov A."/>
            <person name="Lomsadze A."/>
            <person name="Malik S.B."/>
            <person name="Marsh M.E."/>
            <person name="Mackinder L."/>
            <person name="Mock T."/>
            <person name="Mueller-Roeber B."/>
            <person name="Pagarete A."/>
            <person name="Parker M."/>
            <person name="Probert I."/>
            <person name="Quesneville H."/>
            <person name="Raines C."/>
            <person name="Rensing S.A."/>
            <person name="Riano-Pachon D.M."/>
            <person name="Richier S."/>
            <person name="Rokitta S."/>
            <person name="Shiraiwa Y."/>
            <person name="Soanes D.M."/>
            <person name="van der Giezen M."/>
            <person name="Wahlund T.M."/>
            <person name="Williams B."/>
            <person name="Wilson W."/>
            <person name="Wolfe G."/>
            <person name="Wurch L.L."/>
        </authorList>
    </citation>
    <scope>NUCLEOTIDE SEQUENCE</scope>
</reference>
<keyword evidence="1" id="KW-0479">Metal-binding</keyword>
<evidence type="ECO:0000256" key="2">
    <source>
        <dbReference type="SAM" id="MobiDB-lite"/>
    </source>
</evidence>
<dbReference type="HOGENOM" id="CLU_1191802_0_0_1"/>
<sequence length="233" mass="25461">MPVACRAALAARMRRREYCDMLHNARDSTEKLAPVAHQHVSAPAALEHQQPRCAMLKLRRPPCFSQLCAAQRASSAAPGGPMACSASREAEAGRVSASRAGGHAPRTGERVARKSANRRRLHTEIFFAYLGRYITKYEGRGLPTPLDESLLAQVHRTVTKPSATIAKELAAANARSLKLESEVSDLKVQLQQVLLASGGHFANERFYGKCHWCGQKGHRESDCPAKARGDARI</sequence>
<dbReference type="AlphaFoldDB" id="A0A0D3K045"/>
<evidence type="ECO:0000259" key="3">
    <source>
        <dbReference type="PROSITE" id="PS50158"/>
    </source>
</evidence>
<organism evidence="4 5">
    <name type="scientific">Emiliania huxleyi (strain CCMP1516)</name>
    <dbReference type="NCBI Taxonomy" id="280463"/>
    <lineage>
        <taxon>Eukaryota</taxon>
        <taxon>Haptista</taxon>
        <taxon>Haptophyta</taxon>
        <taxon>Prymnesiophyceae</taxon>
        <taxon>Isochrysidales</taxon>
        <taxon>Noelaerhabdaceae</taxon>
        <taxon>Emiliania</taxon>
    </lineage>
</organism>
<dbReference type="GO" id="GO:0008270">
    <property type="term" value="F:zinc ion binding"/>
    <property type="evidence" value="ECO:0007669"/>
    <property type="project" value="UniProtKB-KW"/>
</dbReference>
<reference evidence="4" key="2">
    <citation type="submission" date="2024-10" db="UniProtKB">
        <authorList>
            <consortium name="EnsemblProtists"/>
        </authorList>
    </citation>
    <scope>IDENTIFICATION</scope>
</reference>
<dbReference type="EnsemblProtists" id="EOD29130">
    <property type="protein sequence ID" value="EOD29130"/>
    <property type="gene ID" value="EMIHUDRAFT_234065"/>
</dbReference>
<keyword evidence="1" id="KW-0863">Zinc-finger</keyword>
<feature type="domain" description="CCHC-type" evidence="3">
    <location>
        <begin position="209"/>
        <end position="224"/>
    </location>
</feature>
<dbReference type="GO" id="GO:0003676">
    <property type="term" value="F:nucleic acid binding"/>
    <property type="evidence" value="ECO:0007669"/>
    <property type="project" value="InterPro"/>
</dbReference>
<dbReference type="PROSITE" id="PS50158">
    <property type="entry name" value="ZF_CCHC"/>
    <property type="match status" value="1"/>
</dbReference>
<accession>A0A0D3K045</accession>
<dbReference type="RefSeq" id="XP_005781559.1">
    <property type="nucleotide sequence ID" value="XM_005781502.1"/>
</dbReference>
<evidence type="ECO:0000256" key="1">
    <source>
        <dbReference type="PROSITE-ProRule" id="PRU00047"/>
    </source>
</evidence>
<keyword evidence="1" id="KW-0862">Zinc</keyword>
<keyword evidence="5" id="KW-1185">Reference proteome</keyword>
<name>A0A0D3K045_EMIH1</name>
<dbReference type="PaxDb" id="2903-EOD29130"/>
<evidence type="ECO:0000313" key="5">
    <source>
        <dbReference type="Proteomes" id="UP000013827"/>
    </source>
</evidence>
<dbReference type="InterPro" id="IPR001878">
    <property type="entry name" value="Znf_CCHC"/>
</dbReference>
<proteinExistence type="predicted"/>
<dbReference type="GeneID" id="17274675"/>
<protein>
    <recommendedName>
        <fullName evidence="3">CCHC-type domain-containing protein</fullName>
    </recommendedName>
</protein>
<evidence type="ECO:0000313" key="4">
    <source>
        <dbReference type="EnsemblProtists" id="EOD29130"/>
    </source>
</evidence>
<dbReference type="Proteomes" id="UP000013827">
    <property type="component" value="Unassembled WGS sequence"/>
</dbReference>